<evidence type="ECO:0000313" key="2">
    <source>
        <dbReference type="Proteomes" id="UP001497444"/>
    </source>
</evidence>
<keyword evidence="2" id="KW-1185">Reference proteome</keyword>
<dbReference type="InterPro" id="IPR056209">
    <property type="entry name" value="SU10_adaptor"/>
</dbReference>
<dbReference type="EMBL" id="CAXAQS010000891">
    <property type="protein sequence ID" value="CAK9253547.1"/>
    <property type="molecule type" value="Genomic_DNA"/>
</dbReference>
<evidence type="ECO:0000313" key="1">
    <source>
        <dbReference type="EMBL" id="CAK9253547.1"/>
    </source>
</evidence>
<dbReference type="Proteomes" id="UP001497444">
    <property type="component" value="Unassembled WGS sequence"/>
</dbReference>
<proteinExistence type="predicted"/>
<accession>A0ABP0VH90</accession>
<gene>
    <name evidence="1" type="ORF">CSSPJE1EN1_LOCUS28925</name>
</gene>
<dbReference type="Pfam" id="PF24175">
    <property type="entry name" value="SU10_adaptor"/>
    <property type="match status" value="1"/>
</dbReference>
<reference evidence="1" key="1">
    <citation type="submission" date="2024-02" db="EMBL/GenBank/DDBJ databases">
        <authorList>
            <consortium name="ELIXIR-Norway"/>
            <consortium name="Elixir Norway"/>
        </authorList>
    </citation>
    <scope>NUCLEOTIDE SEQUENCE</scope>
</reference>
<comment type="caution">
    <text evidence="1">The sequence shown here is derived from an EMBL/GenBank/DDBJ whole genome shotgun (WGS) entry which is preliminary data.</text>
</comment>
<name>A0ABP0VH90_9BRYO</name>
<sequence length="262" mass="28930">MGSLCEICVKQITLTDGVAANNTAVIGIAEPNVKIQTFSVLSLKLAAGSDYVSVADHPTTYVLGANNVLTITVPANGRAIPAAAVLQAHLELYEAIANLSEFFLKKGQETFEQAHQTVTLTPSLKSGLLIVDSEGNPLTQVAYQDVMKNPSWKEEKALYYLTGDETIHLTYVFPDVDERIRLSYSYVPEPTLLSADTDLNPVYPLRLQYLLVDGAFYHLCFAEEGTRPIRQQDKSALTWREKLLDEQASLMNAESFSTYGIY</sequence>
<organism evidence="1 2">
    <name type="scientific">Sphagnum jensenii</name>
    <dbReference type="NCBI Taxonomy" id="128206"/>
    <lineage>
        <taxon>Eukaryota</taxon>
        <taxon>Viridiplantae</taxon>
        <taxon>Streptophyta</taxon>
        <taxon>Embryophyta</taxon>
        <taxon>Bryophyta</taxon>
        <taxon>Sphagnophytina</taxon>
        <taxon>Sphagnopsida</taxon>
        <taxon>Sphagnales</taxon>
        <taxon>Sphagnaceae</taxon>
        <taxon>Sphagnum</taxon>
    </lineage>
</organism>
<protein>
    <submittedName>
        <fullName evidence="1">Uncharacterized protein</fullName>
    </submittedName>
</protein>